<keyword evidence="7" id="KW-1185">Reference proteome</keyword>
<organism evidence="6 7">
    <name type="scientific">Periconia digitata</name>
    <dbReference type="NCBI Taxonomy" id="1303443"/>
    <lineage>
        <taxon>Eukaryota</taxon>
        <taxon>Fungi</taxon>
        <taxon>Dikarya</taxon>
        <taxon>Ascomycota</taxon>
        <taxon>Pezizomycotina</taxon>
        <taxon>Dothideomycetes</taxon>
        <taxon>Pleosporomycetidae</taxon>
        <taxon>Pleosporales</taxon>
        <taxon>Massarineae</taxon>
        <taxon>Periconiaceae</taxon>
        <taxon>Periconia</taxon>
    </lineage>
</organism>
<dbReference type="OrthoDB" id="1046782at2759"/>
<protein>
    <submittedName>
        <fullName evidence="6">Uncharacterized protein</fullName>
    </submittedName>
</protein>
<evidence type="ECO:0000256" key="5">
    <source>
        <dbReference type="SAM" id="Phobius"/>
    </source>
</evidence>
<dbReference type="InterPro" id="IPR045863">
    <property type="entry name" value="CorA_TM1_TM2"/>
</dbReference>
<accession>A0A9W4XS76</accession>
<keyword evidence="2 5" id="KW-0812">Transmembrane</keyword>
<dbReference type="AlphaFoldDB" id="A0A9W4XS76"/>
<evidence type="ECO:0000313" key="7">
    <source>
        <dbReference type="Proteomes" id="UP001152607"/>
    </source>
</evidence>
<evidence type="ECO:0000256" key="1">
    <source>
        <dbReference type="ARBA" id="ARBA00004141"/>
    </source>
</evidence>
<dbReference type="SUPFAM" id="SSF144083">
    <property type="entry name" value="Magnesium transport protein CorA, transmembrane region"/>
    <property type="match status" value="1"/>
</dbReference>
<evidence type="ECO:0000256" key="3">
    <source>
        <dbReference type="ARBA" id="ARBA00022989"/>
    </source>
</evidence>
<sequence>MFVDPTNRLRYIEAWDDDGMIRMRSGLIFHDDYENWLSLKGNHNIELSTGNSLSAEDMALRLVTRHHPGYPYSIGHCRALIDRLSESFNLHRSTEEAFINNNGVFVKYTSKDNEQADVNHFALVLKIPVWVKGCQALSVSYCPKTGSVRAFINWLTDKDHALLLEHLRSLPHKTALRHPLLLPTYILQLHRTIMEPYRYEVDQSILRIENRIGYAVPGLLYYKPVTDQLLANSAEGHGLQDIVRRLHACNTELGGIAMEATFGKEYGVFLKKTLLKLNEWHMLPEEDNWWKASEYLRHDIDFTTNLFFTVESQVSILKDRVLSHINLTFSIIAQEENKLSRAVAENSKRYSAAMKTVALVTLLFLPPTFVATLFSMSMFDWNGEKPIAETLSSYFWIYWAIAAPLTFAVWFIWHIWWKMEEKKHMKELRASA</sequence>
<feature type="transmembrane region" description="Helical" evidence="5">
    <location>
        <begin position="396"/>
        <end position="416"/>
    </location>
</feature>
<evidence type="ECO:0000256" key="2">
    <source>
        <dbReference type="ARBA" id="ARBA00022692"/>
    </source>
</evidence>
<reference evidence="6" key="1">
    <citation type="submission" date="2023-01" db="EMBL/GenBank/DDBJ databases">
        <authorList>
            <person name="Van Ghelder C."/>
            <person name="Rancurel C."/>
        </authorList>
    </citation>
    <scope>NUCLEOTIDE SEQUENCE</scope>
    <source>
        <strain evidence="6">CNCM I-4278</strain>
    </source>
</reference>
<dbReference type="Gene3D" id="1.20.58.340">
    <property type="entry name" value="Magnesium transport protein CorA, transmembrane region"/>
    <property type="match status" value="1"/>
</dbReference>
<comment type="caution">
    <text evidence="6">The sequence shown here is derived from an EMBL/GenBank/DDBJ whole genome shotgun (WGS) entry which is preliminary data.</text>
</comment>
<name>A0A9W4XS76_9PLEO</name>
<dbReference type="GO" id="GO:0016020">
    <property type="term" value="C:membrane"/>
    <property type="evidence" value="ECO:0007669"/>
    <property type="project" value="UniProtKB-SubCell"/>
</dbReference>
<keyword evidence="3 5" id="KW-1133">Transmembrane helix</keyword>
<comment type="subcellular location">
    <subcellularLocation>
        <location evidence="1">Membrane</location>
        <topology evidence="1">Multi-pass membrane protein</topology>
    </subcellularLocation>
</comment>
<dbReference type="EMBL" id="CAOQHR010000006">
    <property type="protein sequence ID" value="CAI6335631.1"/>
    <property type="molecule type" value="Genomic_DNA"/>
</dbReference>
<dbReference type="Proteomes" id="UP001152607">
    <property type="component" value="Unassembled WGS sequence"/>
</dbReference>
<evidence type="ECO:0000313" key="6">
    <source>
        <dbReference type="EMBL" id="CAI6335631.1"/>
    </source>
</evidence>
<gene>
    <name evidence="6" type="ORF">PDIGIT_LOCUS8715</name>
</gene>
<proteinExistence type="predicted"/>
<evidence type="ECO:0000256" key="4">
    <source>
        <dbReference type="ARBA" id="ARBA00023136"/>
    </source>
</evidence>
<feature type="transmembrane region" description="Helical" evidence="5">
    <location>
        <begin position="357"/>
        <end position="376"/>
    </location>
</feature>
<keyword evidence="4 5" id="KW-0472">Membrane</keyword>